<feature type="compositionally biased region" description="Basic and acidic residues" evidence="1">
    <location>
        <begin position="40"/>
        <end position="50"/>
    </location>
</feature>
<accession>A0A8H3ZU36</accession>
<sequence>LPASRSPAGQAGPGQVHHHQITGAPGSSKNGYSGTSDAVMEQKRSDKIREAGPSLHSTSPPTLSPTNLSLPLPLPLPLPLCDAVLHLPLATSFRVHLHFRPSAGHWCSSCSPREGAGRLRAFAARQPEDGAVPPRCHSLNAPLQATPPRPPLQSGQPVGGTGARVQGCQAQAAGQDWNERGWEGEGCFRGEGHPGHWCCALMLLLLLLLFGTVPQLQLQGRWFQVRGIFCPSSMASGTSRRRVAQGRMQDAVRIQLQIQRTNLEPAFFIGQGVVGTG</sequence>
<feature type="non-terminal residue" evidence="2">
    <location>
        <position position="1"/>
    </location>
</feature>
<comment type="caution">
    <text evidence="2">The sequence shown here is derived from an EMBL/GenBank/DDBJ whole genome shotgun (WGS) entry which is preliminary data.</text>
</comment>
<gene>
    <name evidence="2" type="ORF">GQ607_006296</name>
</gene>
<feature type="region of interest" description="Disordered" evidence="1">
    <location>
        <begin position="1"/>
        <end position="65"/>
    </location>
</feature>
<feature type="compositionally biased region" description="Low complexity" evidence="1">
    <location>
        <begin position="53"/>
        <end position="65"/>
    </location>
</feature>
<feature type="compositionally biased region" description="Polar residues" evidence="1">
    <location>
        <begin position="25"/>
        <end position="36"/>
    </location>
</feature>
<keyword evidence="3" id="KW-1185">Reference proteome</keyword>
<proteinExistence type="predicted"/>
<reference evidence="2 3" key="1">
    <citation type="submission" date="2019-12" db="EMBL/GenBank/DDBJ databases">
        <title>A genome sequence resource for the geographically widespread anthracnose pathogen Colletotrichum asianum.</title>
        <authorList>
            <person name="Meng Y."/>
        </authorList>
    </citation>
    <scope>NUCLEOTIDE SEQUENCE [LARGE SCALE GENOMIC DNA]</scope>
    <source>
        <strain evidence="2 3">ICMP 18580</strain>
    </source>
</reference>
<evidence type="ECO:0000313" key="3">
    <source>
        <dbReference type="Proteomes" id="UP000434172"/>
    </source>
</evidence>
<dbReference type="AlphaFoldDB" id="A0A8H3ZU36"/>
<evidence type="ECO:0000313" key="2">
    <source>
        <dbReference type="EMBL" id="KAF0326396.1"/>
    </source>
</evidence>
<dbReference type="EMBL" id="WOWK01000030">
    <property type="protein sequence ID" value="KAF0326396.1"/>
    <property type="molecule type" value="Genomic_DNA"/>
</dbReference>
<name>A0A8H3ZU36_9PEZI</name>
<dbReference type="Proteomes" id="UP000434172">
    <property type="component" value="Unassembled WGS sequence"/>
</dbReference>
<evidence type="ECO:0000256" key="1">
    <source>
        <dbReference type="SAM" id="MobiDB-lite"/>
    </source>
</evidence>
<protein>
    <submittedName>
        <fullName evidence="2">Uncharacterized protein</fullName>
    </submittedName>
</protein>
<feature type="region of interest" description="Disordered" evidence="1">
    <location>
        <begin position="141"/>
        <end position="164"/>
    </location>
</feature>
<organism evidence="2 3">
    <name type="scientific">Colletotrichum asianum</name>
    <dbReference type="NCBI Taxonomy" id="702518"/>
    <lineage>
        <taxon>Eukaryota</taxon>
        <taxon>Fungi</taxon>
        <taxon>Dikarya</taxon>
        <taxon>Ascomycota</taxon>
        <taxon>Pezizomycotina</taxon>
        <taxon>Sordariomycetes</taxon>
        <taxon>Hypocreomycetidae</taxon>
        <taxon>Glomerellales</taxon>
        <taxon>Glomerellaceae</taxon>
        <taxon>Colletotrichum</taxon>
        <taxon>Colletotrichum gloeosporioides species complex</taxon>
    </lineage>
</organism>